<feature type="compositionally biased region" description="Basic residues" evidence="1">
    <location>
        <begin position="85"/>
        <end position="101"/>
    </location>
</feature>
<sequence length="208" mass="24157">MDLIRAGEKRYLDLNEMEELRNDAYINSKVAKQRMKKWHDQLISNKEFQKGQRVLLYDTRLHIFPGSSSQESMDIVSSHSWSHSNQKRRKSTSLSHKKPKQRRVEENAKKFKGRNRSEIRKTECKQSKNRGLRDFATSAKLALRCETISQPKRSRCGIDVSLRKRPSFAKSFRSSIFSSAKIFEAASQVWHTSATSQHRSPQFAAAKQ</sequence>
<comment type="caution">
    <text evidence="2">The sequence shown here is derived from an EMBL/GenBank/DDBJ whole genome shotgun (WGS) entry which is preliminary data.</text>
</comment>
<organism evidence="2 3">
    <name type="scientific">Vitis vinifera</name>
    <name type="common">Grape</name>
    <dbReference type="NCBI Taxonomy" id="29760"/>
    <lineage>
        <taxon>Eukaryota</taxon>
        <taxon>Viridiplantae</taxon>
        <taxon>Streptophyta</taxon>
        <taxon>Embryophyta</taxon>
        <taxon>Tracheophyta</taxon>
        <taxon>Spermatophyta</taxon>
        <taxon>Magnoliopsida</taxon>
        <taxon>eudicotyledons</taxon>
        <taxon>Gunneridae</taxon>
        <taxon>Pentapetalae</taxon>
        <taxon>rosids</taxon>
        <taxon>Vitales</taxon>
        <taxon>Vitaceae</taxon>
        <taxon>Viteae</taxon>
        <taxon>Vitis</taxon>
    </lineage>
</organism>
<dbReference type="Proteomes" id="UP000288805">
    <property type="component" value="Unassembled WGS sequence"/>
</dbReference>
<dbReference type="EMBL" id="QGNW01001727">
    <property type="protein sequence ID" value="RVW32080.1"/>
    <property type="molecule type" value="Genomic_DNA"/>
</dbReference>
<reference evidence="2 3" key="1">
    <citation type="journal article" date="2018" name="PLoS Genet.">
        <title>Population sequencing reveals clonal diversity and ancestral inbreeding in the grapevine cultivar Chardonnay.</title>
        <authorList>
            <person name="Roach M.J."/>
            <person name="Johnson D.L."/>
            <person name="Bohlmann J."/>
            <person name="van Vuuren H.J."/>
            <person name="Jones S.J."/>
            <person name="Pretorius I.S."/>
            <person name="Schmidt S.A."/>
            <person name="Borneman A.R."/>
        </authorList>
    </citation>
    <scope>NUCLEOTIDE SEQUENCE [LARGE SCALE GENOMIC DNA]</scope>
    <source>
        <strain evidence="3">cv. Chardonnay</strain>
        <tissue evidence="2">Leaf</tissue>
    </source>
</reference>
<feature type="compositionally biased region" description="Basic and acidic residues" evidence="1">
    <location>
        <begin position="102"/>
        <end position="126"/>
    </location>
</feature>
<name>A0A438D9E4_VITVI</name>
<proteinExistence type="predicted"/>
<protein>
    <submittedName>
        <fullName evidence="2">Uncharacterized protein</fullName>
    </submittedName>
</protein>
<feature type="compositionally biased region" description="Polar residues" evidence="1">
    <location>
        <begin position="75"/>
        <end position="84"/>
    </location>
</feature>
<dbReference type="AlphaFoldDB" id="A0A438D9E4"/>
<evidence type="ECO:0000256" key="1">
    <source>
        <dbReference type="SAM" id="MobiDB-lite"/>
    </source>
</evidence>
<gene>
    <name evidence="2" type="ORF">CK203_102389</name>
</gene>
<evidence type="ECO:0000313" key="2">
    <source>
        <dbReference type="EMBL" id="RVW32080.1"/>
    </source>
</evidence>
<evidence type="ECO:0000313" key="3">
    <source>
        <dbReference type="Proteomes" id="UP000288805"/>
    </source>
</evidence>
<feature type="region of interest" description="Disordered" evidence="1">
    <location>
        <begin position="75"/>
        <end position="129"/>
    </location>
</feature>
<accession>A0A438D9E4</accession>